<dbReference type="AlphaFoldDB" id="A0AB34GBF4"/>
<protein>
    <submittedName>
        <fullName evidence="2">Uncharacterized protein</fullName>
    </submittedName>
</protein>
<keyword evidence="3" id="KW-1185">Reference proteome</keyword>
<evidence type="ECO:0000256" key="1">
    <source>
        <dbReference type="SAM" id="MobiDB-lite"/>
    </source>
</evidence>
<gene>
    <name evidence="2" type="ORF">J1605_015134</name>
</gene>
<evidence type="ECO:0000313" key="3">
    <source>
        <dbReference type="Proteomes" id="UP001159641"/>
    </source>
</evidence>
<comment type="caution">
    <text evidence="2">The sequence shown here is derived from an EMBL/GenBank/DDBJ whole genome shotgun (WGS) entry which is preliminary data.</text>
</comment>
<accession>A0AB34GBF4</accession>
<evidence type="ECO:0000313" key="2">
    <source>
        <dbReference type="EMBL" id="KAJ8776799.1"/>
    </source>
</evidence>
<reference evidence="2 3" key="1">
    <citation type="submission" date="2022-11" db="EMBL/GenBank/DDBJ databases">
        <title>Whole genome sequence of Eschrichtius robustus ER-17-0199.</title>
        <authorList>
            <person name="Bruniche-Olsen A."/>
            <person name="Black A.N."/>
            <person name="Fields C.J."/>
            <person name="Walden K."/>
            <person name="Dewoody J.A."/>
        </authorList>
    </citation>
    <scope>NUCLEOTIDE SEQUENCE [LARGE SCALE GENOMIC DNA]</scope>
    <source>
        <strain evidence="2">ER-17-0199</strain>
        <tissue evidence="2">Blubber</tissue>
    </source>
</reference>
<proteinExistence type="predicted"/>
<organism evidence="2 3">
    <name type="scientific">Eschrichtius robustus</name>
    <name type="common">California gray whale</name>
    <name type="synonym">Eschrichtius gibbosus</name>
    <dbReference type="NCBI Taxonomy" id="9764"/>
    <lineage>
        <taxon>Eukaryota</taxon>
        <taxon>Metazoa</taxon>
        <taxon>Chordata</taxon>
        <taxon>Craniata</taxon>
        <taxon>Vertebrata</taxon>
        <taxon>Euteleostomi</taxon>
        <taxon>Mammalia</taxon>
        <taxon>Eutheria</taxon>
        <taxon>Laurasiatheria</taxon>
        <taxon>Artiodactyla</taxon>
        <taxon>Whippomorpha</taxon>
        <taxon>Cetacea</taxon>
        <taxon>Mysticeti</taxon>
        <taxon>Eschrichtiidae</taxon>
        <taxon>Eschrichtius</taxon>
    </lineage>
</organism>
<sequence length="85" mass="9055">MHSGTAAVAGSPSEAEGEVDQRSQGSSQTHGRHGHKAGPSTQQVPPDVRAPVQQKKAQEKLSFRHTPRAVTTRPERPLKKPQGAS</sequence>
<name>A0AB34GBF4_ESCRO</name>
<dbReference type="EMBL" id="JAIQCJ010002351">
    <property type="protein sequence ID" value="KAJ8776799.1"/>
    <property type="molecule type" value="Genomic_DNA"/>
</dbReference>
<dbReference type="Proteomes" id="UP001159641">
    <property type="component" value="Unassembled WGS sequence"/>
</dbReference>
<feature type="region of interest" description="Disordered" evidence="1">
    <location>
        <begin position="1"/>
        <end position="85"/>
    </location>
</feature>